<dbReference type="AlphaFoldDB" id="A0A7C9HL85"/>
<proteinExistence type="predicted"/>
<name>A0A7C9HL85_9GAMM</name>
<gene>
    <name evidence="2" type="ORF">GN331_04865</name>
</gene>
<comment type="caution">
    <text evidence="2">The sequence shown here is derived from an EMBL/GenBank/DDBJ whole genome shotgun (WGS) entry which is preliminary data.</text>
</comment>
<accession>A0A7C9HL85</accession>
<sequence length="69" mass="7721">MSRETYLAAAEELGLANDPLIRDVMSLLYAANEAELKRYAEETARIGRMHRALGDEPPAMACGERRARK</sequence>
<dbReference type="Proteomes" id="UP000479692">
    <property type="component" value="Unassembled WGS sequence"/>
</dbReference>
<dbReference type="RefSeq" id="WP_156640721.1">
    <property type="nucleotide sequence ID" value="NZ_WOXT01000001.1"/>
</dbReference>
<evidence type="ECO:0000313" key="2">
    <source>
        <dbReference type="EMBL" id="MUV13537.1"/>
    </source>
</evidence>
<evidence type="ECO:0000313" key="3">
    <source>
        <dbReference type="Proteomes" id="UP000479692"/>
    </source>
</evidence>
<reference evidence="2 3" key="1">
    <citation type="submission" date="2019-12" db="EMBL/GenBank/DDBJ databases">
        <authorList>
            <person name="Xu J."/>
        </authorList>
    </citation>
    <scope>NUCLEOTIDE SEQUENCE [LARGE SCALE GENOMIC DNA]</scope>
    <source>
        <strain evidence="2 3">HX-5-24</strain>
    </source>
</reference>
<organism evidence="2 3">
    <name type="scientific">Noviluteimonas gilva</name>
    <dbReference type="NCBI Taxonomy" id="2682097"/>
    <lineage>
        <taxon>Bacteria</taxon>
        <taxon>Pseudomonadati</taxon>
        <taxon>Pseudomonadota</taxon>
        <taxon>Gammaproteobacteria</taxon>
        <taxon>Lysobacterales</taxon>
        <taxon>Lysobacteraceae</taxon>
        <taxon>Noviluteimonas</taxon>
    </lineage>
</organism>
<protein>
    <submittedName>
        <fullName evidence="2">Uncharacterized protein</fullName>
    </submittedName>
</protein>
<feature type="region of interest" description="Disordered" evidence="1">
    <location>
        <begin position="50"/>
        <end position="69"/>
    </location>
</feature>
<keyword evidence="3" id="KW-1185">Reference proteome</keyword>
<dbReference type="EMBL" id="WOXT01000001">
    <property type="protein sequence ID" value="MUV13537.1"/>
    <property type="molecule type" value="Genomic_DNA"/>
</dbReference>
<evidence type="ECO:0000256" key="1">
    <source>
        <dbReference type="SAM" id="MobiDB-lite"/>
    </source>
</evidence>